<evidence type="ECO:0000259" key="4">
    <source>
        <dbReference type="PROSITE" id="PS50110"/>
    </source>
</evidence>
<dbReference type="InterPro" id="IPR016032">
    <property type="entry name" value="Sig_transdc_resp-reg_C-effctor"/>
</dbReference>
<protein>
    <submittedName>
        <fullName evidence="5">DNA-binding response regulator, NarL/FixJ family, contains REC and HTH domains</fullName>
    </submittedName>
</protein>
<feature type="domain" description="Response regulatory" evidence="4">
    <location>
        <begin position="2"/>
        <end position="119"/>
    </location>
</feature>
<sequence>MIIASIDKHPILRKGLSIFLECQFPDATIIEAESFSSYQVLHAEKLPDLMILGLEEESVPLEAATIKTLKESLPETLLIIYDGESRYNMAISCLAAGASAYLLKKDELEELSKCIATVLDGKRYVDDQMLSILLSQSQDVINKERSLSTLSRGEYQVAKFLSQGMQTSEIANLQQYKVATINKQRSTIFKKLNITNTIELQDILFS</sequence>
<dbReference type="PROSITE" id="PS50043">
    <property type="entry name" value="HTH_LUXR_2"/>
    <property type="match status" value="1"/>
</dbReference>
<keyword evidence="1 5" id="KW-0238">DNA-binding</keyword>
<accession>A0A1H6R1W4</accession>
<evidence type="ECO:0000259" key="3">
    <source>
        <dbReference type="PROSITE" id="PS50043"/>
    </source>
</evidence>
<organism evidence="5 6">
    <name type="scientific">Dyadobacter koreensis</name>
    <dbReference type="NCBI Taxonomy" id="408657"/>
    <lineage>
        <taxon>Bacteria</taxon>
        <taxon>Pseudomonadati</taxon>
        <taxon>Bacteroidota</taxon>
        <taxon>Cytophagia</taxon>
        <taxon>Cytophagales</taxon>
        <taxon>Spirosomataceae</taxon>
        <taxon>Dyadobacter</taxon>
    </lineage>
</organism>
<name>A0A1H6R1W4_9BACT</name>
<dbReference type="STRING" id="408657.SAMN04487995_0841"/>
<dbReference type="AlphaFoldDB" id="A0A1H6R1W4"/>
<dbReference type="InterPro" id="IPR051015">
    <property type="entry name" value="EvgA-like"/>
</dbReference>
<evidence type="ECO:0000313" key="5">
    <source>
        <dbReference type="EMBL" id="SEI45192.1"/>
    </source>
</evidence>
<reference evidence="5 6" key="1">
    <citation type="submission" date="2016-10" db="EMBL/GenBank/DDBJ databases">
        <authorList>
            <person name="de Groot N.N."/>
        </authorList>
    </citation>
    <scope>NUCLEOTIDE SEQUENCE [LARGE SCALE GENOMIC DNA]</scope>
    <source>
        <strain evidence="5 6">DSM 19938</strain>
    </source>
</reference>
<dbReference type="PANTHER" id="PTHR45566">
    <property type="entry name" value="HTH-TYPE TRANSCRIPTIONAL REGULATOR YHJB-RELATED"/>
    <property type="match status" value="1"/>
</dbReference>
<dbReference type="Proteomes" id="UP000199532">
    <property type="component" value="Unassembled WGS sequence"/>
</dbReference>
<evidence type="ECO:0000256" key="2">
    <source>
        <dbReference type="PROSITE-ProRule" id="PRU00169"/>
    </source>
</evidence>
<dbReference type="SMART" id="SM00421">
    <property type="entry name" value="HTH_LUXR"/>
    <property type="match status" value="1"/>
</dbReference>
<keyword evidence="6" id="KW-1185">Reference proteome</keyword>
<dbReference type="RefSeq" id="WP_090332239.1">
    <property type="nucleotide sequence ID" value="NZ_FNXY01000001.1"/>
</dbReference>
<feature type="domain" description="HTH luxR-type" evidence="3">
    <location>
        <begin position="143"/>
        <end position="206"/>
    </location>
</feature>
<dbReference type="GO" id="GO:0006355">
    <property type="term" value="P:regulation of DNA-templated transcription"/>
    <property type="evidence" value="ECO:0007669"/>
    <property type="project" value="InterPro"/>
</dbReference>
<dbReference type="EMBL" id="FNXY01000001">
    <property type="protein sequence ID" value="SEI45192.1"/>
    <property type="molecule type" value="Genomic_DNA"/>
</dbReference>
<dbReference type="SUPFAM" id="SSF52172">
    <property type="entry name" value="CheY-like"/>
    <property type="match status" value="1"/>
</dbReference>
<dbReference type="GO" id="GO:0000160">
    <property type="term" value="P:phosphorelay signal transduction system"/>
    <property type="evidence" value="ECO:0007669"/>
    <property type="project" value="InterPro"/>
</dbReference>
<dbReference type="PROSITE" id="PS50110">
    <property type="entry name" value="RESPONSE_REGULATORY"/>
    <property type="match status" value="1"/>
</dbReference>
<dbReference type="Pfam" id="PF00196">
    <property type="entry name" value="GerE"/>
    <property type="match status" value="1"/>
</dbReference>
<dbReference type="OrthoDB" id="961049at2"/>
<dbReference type="SUPFAM" id="SSF46894">
    <property type="entry name" value="C-terminal effector domain of the bipartite response regulators"/>
    <property type="match status" value="1"/>
</dbReference>
<proteinExistence type="predicted"/>
<dbReference type="InterPro" id="IPR000792">
    <property type="entry name" value="Tscrpt_reg_LuxR_C"/>
</dbReference>
<comment type="caution">
    <text evidence="2">Lacks conserved residue(s) required for the propagation of feature annotation.</text>
</comment>
<dbReference type="GO" id="GO:0003677">
    <property type="term" value="F:DNA binding"/>
    <property type="evidence" value="ECO:0007669"/>
    <property type="project" value="UniProtKB-KW"/>
</dbReference>
<dbReference type="InterPro" id="IPR001789">
    <property type="entry name" value="Sig_transdc_resp-reg_receiver"/>
</dbReference>
<evidence type="ECO:0000256" key="1">
    <source>
        <dbReference type="ARBA" id="ARBA00023125"/>
    </source>
</evidence>
<dbReference type="InterPro" id="IPR011006">
    <property type="entry name" value="CheY-like_superfamily"/>
</dbReference>
<dbReference type="Gene3D" id="3.40.50.2300">
    <property type="match status" value="1"/>
</dbReference>
<evidence type="ECO:0000313" key="6">
    <source>
        <dbReference type="Proteomes" id="UP000199532"/>
    </source>
</evidence>
<dbReference type="PANTHER" id="PTHR45566:SF2">
    <property type="entry name" value="NARL SUBFAMILY"/>
    <property type="match status" value="1"/>
</dbReference>
<gene>
    <name evidence="5" type="ORF">SAMN04487995_0841</name>
</gene>